<dbReference type="InterPro" id="IPR011008">
    <property type="entry name" value="Dimeric_a/b-barrel"/>
</dbReference>
<dbReference type="InterPro" id="IPR007138">
    <property type="entry name" value="ABM_dom"/>
</dbReference>
<dbReference type="Gene3D" id="3.30.70.100">
    <property type="match status" value="1"/>
</dbReference>
<evidence type="ECO:0000259" key="1">
    <source>
        <dbReference type="Pfam" id="PF03992"/>
    </source>
</evidence>
<proteinExistence type="predicted"/>
<dbReference type="RefSeq" id="XP_008022538.1">
    <property type="nucleotide sequence ID" value="XM_008024347.1"/>
</dbReference>
<dbReference type="STRING" id="671987.R0IYB8"/>
<feature type="domain" description="ABM" evidence="1">
    <location>
        <begin position="26"/>
        <end position="81"/>
    </location>
</feature>
<evidence type="ECO:0000313" key="2">
    <source>
        <dbReference type="EMBL" id="EOA89546.1"/>
    </source>
</evidence>
<dbReference type="OrthoDB" id="3830579at2759"/>
<gene>
    <name evidence="2" type="ORF">SETTUDRAFT_167411</name>
</gene>
<name>R0IYB8_EXST2</name>
<dbReference type="Proteomes" id="UP000016935">
    <property type="component" value="Unassembled WGS sequence"/>
</dbReference>
<evidence type="ECO:0000313" key="3">
    <source>
        <dbReference type="Proteomes" id="UP000016935"/>
    </source>
</evidence>
<dbReference type="eggNOG" id="ENOG502SUTN">
    <property type="taxonomic scope" value="Eukaryota"/>
</dbReference>
<protein>
    <recommendedName>
        <fullName evidence="1">ABM domain-containing protein</fullName>
    </recommendedName>
</protein>
<reference evidence="2 3" key="1">
    <citation type="journal article" date="2012" name="PLoS Pathog.">
        <title>Diverse lifestyles and strategies of plant pathogenesis encoded in the genomes of eighteen Dothideomycetes fungi.</title>
        <authorList>
            <person name="Ohm R.A."/>
            <person name="Feau N."/>
            <person name="Henrissat B."/>
            <person name="Schoch C.L."/>
            <person name="Horwitz B.A."/>
            <person name="Barry K.W."/>
            <person name="Condon B.J."/>
            <person name="Copeland A.C."/>
            <person name="Dhillon B."/>
            <person name="Glaser F."/>
            <person name="Hesse C.N."/>
            <person name="Kosti I."/>
            <person name="LaButti K."/>
            <person name="Lindquist E.A."/>
            <person name="Lucas S."/>
            <person name="Salamov A.A."/>
            <person name="Bradshaw R.E."/>
            <person name="Ciuffetti L."/>
            <person name="Hamelin R.C."/>
            <person name="Kema G.H.J."/>
            <person name="Lawrence C."/>
            <person name="Scott J.A."/>
            <person name="Spatafora J.W."/>
            <person name="Turgeon B.G."/>
            <person name="de Wit P.J.G.M."/>
            <person name="Zhong S."/>
            <person name="Goodwin S.B."/>
            <person name="Grigoriev I.V."/>
        </authorList>
    </citation>
    <scope>NUCLEOTIDE SEQUENCE [LARGE SCALE GENOMIC DNA]</scope>
    <source>
        <strain evidence="3">28A</strain>
    </source>
</reference>
<accession>R0IYB8</accession>
<dbReference type="GeneID" id="19400160"/>
<dbReference type="EMBL" id="KB908504">
    <property type="protein sequence ID" value="EOA89546.1"/>
    <property type="molecule type" value="Genomic_DNA"/>
</dbReference>
<dbReference type="Pfam" id="PF03992">
    <property type="entry name" value="ABM"/>
    <property type="match status" value="1"/>
</dbReference>
<dbReference type="AlphaFoldDB" id="R0IYB8"/>
<keyword evidence="3" id="KW-1185">Reference proteome</keyword>
<dbReference type="HOGENOM" id="CLU_081631_2_2_1"/>
<dbReference type="SUPFAM" id="SSF54909">
    <property type="entry name" value="Dimeric alpha+beta barrel"/>
    <property type="match status" value="1"/>
</dbReference>
<reference evidence="2 3" key="2">
    <citation type="journal article" date="2013" name="PLoS Genet.">
        <title>Comparative genome structure, secondary metabolite, and effector coding capacity across Cochliobolus pathogens.</title>
        <authorList>
            <person name="Condon B.J."/>
            <person name="Leng Y."/>
            <person name="Wu D."/>
            <person name="Bushley K.E."/>
            <person name="Ohm R.A."/>
            <person name="Otillar R."/>
            <person name="Martin J."/>
            <person name="Schackwitz W."/>
            <person name="Grimwood J."/>
            <person name="MohdZainudin N."/>
            <person name="Xue C."/>
            <person name="Wang R."/>
            <person name="Manning V.A."/>
            <person name="Dhillon B."/>
            <person name="Tu Z.J."/>
            <person name="Steffenson B.J."/>
            <person name="Salamov A."/>
            <person name="Sun H."/>
            <person name="Lowry S."/>
            <person name="LaButti K."/>
            <person name="Han J."/>
            <person name="Copeland A."/>
            <person name="Lindquist E."/>
            <person name="Barry K."/>
            <person name="Schmutz J."/>
            <person name="Baker S.E."/>
            <person name="Ciuffetti L.M."/>
            <person name="Grigoriev I.V."/>
            <person name="Zhong S."/>
            <person name="Turgeon B.G."/>
        </authorList>
    </citation>
    <scope>NUCLEOTIDE SEQUENCE [LARGE SCALE GENOMIC DNA]</scope>
    <source>
        <strain evidence="3">28A</strain>
    </source>
</reference>
<sequence length="224" mass="25274">MSGTTTEVVYLKLKPGLDLSAGKTKEDWEALLSTIKKQPGAKKLVWGRQIEHPDIVQIVEDWDSLESHVAFMESPAYQPFLKEVEKFIAATPKLFHIRLPPSQVSPENNPFAAPITECKVIFFDPGYPEQGYADRFSAFRDKTVQTPDVAVMGMAGAWSIEEQEEEMLNGVFDKGKPFVVFVGWPNVEASSGFKDVDGFRDVMGYPGEEWVGTKFWHVAFKEHR</sequence>
<organism evidence="2 3">
    <name type="scientific">Exserohilum turcicum (strain 28A)</name>
    <name type="common">Northern leaf blight fungus</name>
    <name type="synonym">Setosphaeria turcica</name>
    <dbReference type="NCBI Taxonomy" id="671987"/>
    <lineage>
        <taxon>Eukaryota</taxon>
        <taxon>Fungi</taxon>
        <taxon>Dikarya</taxon>
        <taxon>Ascomycota</taxon>
        <taxon>Pezizomycotina</taxon>
        <taxon>Dothideomycetes</taxon>
        <taxon>Pleosporomycetidae</taxon>
        <taxon>Pleosporales</taxon>
        <taxon>Pleosporineae</taxon>
        <taxon>Pleosporaceae</taxon>
        <taxon>Exserohilum</taxon>
    </lineage>
</organism>